<reference evidence="12 13" key="1">
    <citation type="submission" date="2019-02" db="EMBL/GenBank/DDBJ databases">
        <title>Genome sequencing of the rare red list fungi Bondarzewia mesenterica.</title>
        <authorList>
            <person name="Buettner E."/>
            <person name="Kellner H."/>
        </authorList>
    </citation>
    <scope>NUCLEOTIDE SEQUENCE [LARGE SCALE GENOMIC DNA]</scope>
    <source>
        <strain evidence="12 13">DSM 108281</strain>
    </source>
</reference>
<dbReference type="PANTHER" id="PTHR24305">
    <property type="entry name" value="CYTOCHROME P450"/>
    <property type="match status" value="1"/>
</dbReference>
<evidence type="ECO:0000256" key="10">
    <source>
        <dbReference type="RuleBase" id="RU000461"/>
    </source>
</evidence>
<evidence type="ECO:0008006" key="14">
    <source>
        <dbReference type="Google" id="ProtNLM"/>
    </source>
</evidence>
<keyword evidence="7 9" id="KW-0408">Iron</keyword>
<keyword evidence="5 9" id="KW-0479">Metal-binding</keyword>
<dbReference type="InterPro" id="IPR001128">
    <property type="entry name" value="Cyt_P450"/>
</dbReference>
<keyword evidence="4 9" id="KW-0349">Heme</keyword>
<feature type="transmembrane region" description="Helical" evidence="11">
    <location>
        <begin position="16"/>
        <end position="37"/>
    </location>
</feature>
<dbReference type="PRINTS" id="PR00385">
    <property type="entry name" value="P450"/>
</dbReference>
<keyword evidence="6 10" id="KW-0560">Oxidoreductase</keyword>
<dbReference type="InterPro" id="IPR002401">
    <property type="entry name" value="Cyt_P450_E_grp-I"/>
</dbReference>
<feature type="binding site" description="axial binding residue" evidence="9">
    <location>
        <position position="489"/>
    </location>
    <ligand>
        <name>heme</name>
        <dbReference type="ChEBI" id="CHEBI:30413"/>
    </ligand>
    <ligandPart>
        <name>Fe</name>
        <dbReference type="ChEBI" id="CHEBI:18248"/>
    </ligandPart>
</feature>
<dbReference type="PANTHER" id="PTHR24305:SF29">
    <property type="entry name" value="BENZOATE-PARA-HYDROXYLASE"/>
    <property type="match status" value="1"/>
</dbReference>
<dbReference type="InterPro" id="IPR017972">
    <property type="entry name" value="Cyt_P450_CS"/>
</dbReference>
<dbReference type="InterPro" id="IPR036396">
    <property type="entry name" value="Cyt_P450_sf"/>
</dbReference>
<organism evidence="12 13">
    <name type="scientific">Bondarzewia mesenterica</name>
    <dbReference type="NCBI Taxonomy" id="1095465"/>
    <lineage>
        <taxon>Eukaryota</taxon>
        <taxon>Fungi</taxon>
        <taxon>Dikarya</taxon>
        <taxon>Basidiomycota</taxon>
        <taxon>Agaricomycotina</taxon>
        <taxon>Agaricomycetes</taxon>
        <taxon>Russulales</taxon>
        <taxon>Bondarzewiaceae</taxon>
        <taxon>Bondarzewia</taxon>
    </lineage>
</organism>
<dbReference type="AlphaFoldDB" id="A0A4S4M7J7"/>
<sequence length="543" mass="60619">MSVVGSVIDAARGVDIASILVLVTAVLILSHLLPWLVDPHGIRSYPGPWLAKFSDAWLGWTAANGHRSEVVHDLHKKYGPIVRLAPNHVSISDPAALQIVYAHGNGSLKSNFYDAFVSIQRGLFNTRDRAAHARKRKIVSHIFSQKSVLEFEPNVREYVKMLLQQWDRLSDMAAKDMEGEEGEGGWKGRGGRLWLDCLPWYNYLAFDIIGDLAFGNPFGMLRSAKDSAPVAKSQEAAIASYGKENVTCEVVSFPAVQILNDRGEFSAAMGVLPPWWRPLVKRYIPWFSNGDKAVKNLAGLAIAGVSKRLAMPTYRVDLLSKLQEGKDDEGRPMGREELTAEALTQLIAGSDTTSNTSCAITYYLAANPRCQEKLQHELDEALANEDDPVSTFDTVKRLPYLEAVINESIRIHSTSGVGLPRVVSEGGMIIHGKTFPEGTILSVPSYTIHRDIDVWGNDPDSFRPERWFEQDSDAIQKTFNPFSFGPRACVGRNLANMELLIIISSILRRYHFVLEEPEKRLQTREGFLRKPLHCKVGIKRRDL</sequence>
<keyword evidence="13" id="KW-1185">Reference proteome</keyword>
<evidence type="ECO:0000313" key="13">
    <source>
        <dbReference type="Proteomes" id="UP000310158"/>
    </source>
</evidence>
<evidence type="ECO:0000313" key="12">
    <source>
        <dbReference type="EMBL" id="THH21149.1"/>
    </source>
</evidence>
<evidence type="ECO:0000256" key="1">
    <source>
        <dbReference type="ARBA" id="ARBA00001971"/>
    </source>
</evidence>
<dbReference type="GO" id="GO:0016705">
    <property type="term" value="F:oxidoreductase activity, acting on paired donors, with incorporation or reduction of molecular oxygen"/>
    <property type="evidence" value="ECO:0007669"/>
    <property type="project" value="InterPro"/>
</dbReference>
<gene>
    <name evidence="12" type="ORF">EW146_g362</name>
</gene>
<dbReference type="InterPro" id="IPR050121">
    <property type="entry name" value="Cytochrome_P450_monoxygenase"/>
</dbReference>
<evidence type="ECO:0000256" key="2">
    <source>
        <dbReference type="ARBA" id="ARBA00005179"/>
    </source>
</evidence>
<comment type="caution">
    <text evidence="12">The sequence shown here is derived from an EMBL/GenBank/DDBJ whole genome shotgun (WGS) entry which is preliminary data.</text>
</comment>
<evidence type="ECO:0000256" key="11">
    <source>
        <dbReference type="SAM" id="Phobius"/>
    </source>
</evidence>
<keyword evidence="11" id="KW-0472">Membrane</keyword>
<comment type="similarity">
    <text evidence="3 10">Belongs to the cytochrome P450 family.</text>
</comment>
<dbReference type="Gene3D" id="1.10.630.10">
    <property type="entry name" value="Cytochrome P450"/>
    <property type="match status" value="1"/>
</dbReference>
<dbReference type="PROSITE" id="PS00086">
    <property type="entry name" value="CYTOCHROME_P450"/>
    <property type="match status" value="1"/>
</dbReference>
<proteinExistence type="inferred from homology"/>
<evidence type="ECO:0000256" key="8">
    <source>
        <dbReference type="ARBA" id="ARBA00023033"/>
    </source>
</evidence>
<name>A0A4S4M7J7_9AGAM</name>
<dbReference type="Pfam" id="PF00067">
    <property type="entry name" value="p450"/>
    <property type="match status" value="1"/>
</dbReference>
<dbReference type="OrthoDB" id="1470350at2759"/>
<accession>A0A4S4M7J7</accession>
<keyword evidence="8 10" id="KW-0503">Monooxygenase</keyword>
<dbReference type="GO" id="GO:0020037">
    <property type="term" value="F:heme binding"/>
    <property type="evidence" value="ECO:0007669"/>
    <property type="project" value="InterPro"/>
</dbReference>
<keyword evidence="11" id="KW-0812">Transmembrane</keyword>
<evidence type="ECO:0000256" key="7">
    <source>
        <dbReference type="ARBA" id="ARBA00023004"/>
    </source>
</evidence>
<evidence type="ECO:0000256" key="4">
    <source>
        <dbReference type="ARBA" id="ARBA00022617"/>
    </source>
</evidence>
<evidence type="ECO:0000256" key="3">
    <source>
        <dbReference type="ARBA" id="ARBA00010617"/>
    </source>
</evidence>
<evidence type="ECO:0000256" key="5">
    <source>
        <dbReference type="ARBA" id="ARBA00022723"/>
    </source>
</evidence>
<dbReference type="PRINTS" id="PR00463">
    <property type="entry name" value="EP450I"/>
</dbReference>
<dbReference type="EMBL" id="SGPL01000007">
    <property type="protein sequence ID" value="THH21149.1"/>
    <property type="molecule type" value="Genomic_DNA"/>
</dbReference>
<dbReference type="Proteomes" id="UP000310158">
    <property type="component" value="Unassembled WGS sequence"/>
</dbReference>
<evidence type="ECO:0000256" key="9">
    <source>
        <dbReference type="PIRSR" id="PIRSR602401-1"/>
    </source>
</evidence>
<evidence type="ECO:0000256" key="6">
    <source>
        <dbReference type="ARBA" id="ARBA00023002"/>
    </source>
</evidence>
<protein>
    <recommendedName>
        <fullName evidence="14">Benzoate 4-monooxygenase</fullName>
    </recommendedName>
</protein>
<comment type="cofactor">
    <cofactor evidence="1 9">
        <name>heme</name>
        <dbReference type="ChEBI" id="CHEBI:30413"/>
    </cofactor>
</comment>
<dbReference type="SUPFAM" id="SSF48264">
    <property type="entry name" value="Cytochrome P450"/>
    <property type="match status" value="1"/>
</dbReference>
<dbReference type="CDD" id="cd11061">
    <property type="entry name" value="CYP67-like"/>
    <property type="match status" value="1"/>
</dbReference>
<keyword evidence="11" id="KW-1133">Transmembrane helix</keyword>
<dbReference type="GO" id="GO:0005506">
    <property type="term" value="F:iron ion binding"/>
    <property type="evidence" value="ECO:0007669"/>
    <property type="project" value="InterPro"/>
</dbReference>
<comment type="pathway">
    <text evidence="2">Secondary metabolite biosynthesis.</text>
</comment>
<dbReference type="GO" id="GO:0004497">
    <property type="term" value="F:monooxygenase activity"/>
    <property type="evidence" value="ECO:0007669"/>
    <property type="project" value="UniProtKB-KW"/>
</dbReference>